<dbReference type="InterPro" id="IPR000515">
    <property type="entry name" value="MetI-like"/>
</dbReference>
<feature type="region of interest" description="Disordered" evidence="8">
    <location>
        <begin position="1"/>
        <end position="27"/>
    </location>
</feature>
<comment type="caution">
    <text evidence="10">The sequence shown here is derived from an EMBL/GenBank/DDBJ whole genome shotgun (WGS) entry which is preliminary data.</text>
</comment>
<name>A0A2M9CYD3_9CELL</name>
<dbReference type="Pfam" id="PF00528">
    <property type="entry name" value="BPD_transp_1"/>
    <property type="match status" value="1"/>
</dbReference>
<feature type="compositionally biased region" description="Low complexity" evidence="8">
    <location>
        <begin position="11"/>
        <end position="23"/>
    </location>
</feature>
<evidence type="ECO:0000256" key="8">
    <source>
        <dbReference type="SAM" id="MobiDB-lite"/>
    </source>
</evidence>
<evidence type="ECO:0000256" key="5">
    <source>
        <dbReference type="ARBA" id="ARBA00022989"/>
    </source>
</evidence>
<dbReference type="Proteomes" id="UP000231693">
    <property type="component" value="Unassembled WGS sequence"/>
</dbReference>
<comment type="subcellular location">
    <subcellularLocation>
        <location evidence="1 7">Cell membrane</location>
        <topology evidence="1 7">Multi-pass membrane protein</topology>
    </subcellularLocation>
</comment>
<proteinExistence type="inferred from homology"/>
<dbReference type="EMBL" id="PGFE01000001">
    <property type="protein sequence ID" value="PJJ76910.1"/>
    <property type="molecule type" value="Genomic_DNA"/>
</dbReference>
<feature type="transmembrane region" description="Helical" evidence="7">
    <location>
        <begin position="272"/>
        <end position="293"/>
    </location>
</feature>
<evidence type="ECO:0000313" key="10">
    <source>
        <dbReference type="EMBL" id="PJJ76910.1"/>
    </source>
</evidence>
<organism evidence="10 11">
    <name type="scientific">Sediminihabitans luteus</name>
    <dbReference type="NCBI Taxonomy" id="1138585"/>
    <lineage>
        <taxon>Bacteria</taxon>
        <taxon>Bacillati</taxon>
        <taxon>Actinomycetota</taxon>
        <taxon>Actinomycetes</taxon>
        <taxon>Micrococcales</taxon>
        <taxon>Cellulomonadaceae</taxon>
        <taxon>Sediminihabitans</taxon>
    </lineage>
</organism>
<feature type="transmembrane region" description="Helical" evidence="7">
    <location>
        <begin position="213"/>
        <end position="235"/>
    </location>
</feature>
<keyword evidence="2 7" id="KW-0813">Transport</keyword>
<evidence type="ECO:0000256" key="4">
    <source>
        <dbReference type="ARBA" id="ARBA00022692"/>
    </source>
</evidence>
<evidence type="ECO:0000256" key="7">
    <source>
        <dbReference type="RuleBase" id="RU363032"/>
    </source>
</evidence>
<feature type="transmembrane region" description="Helical" evidence="7">
    <location>
        <begin position="105"/>
        <end position="125"/>
    </location>
</feature>
<keyword evidence="11" id="KW-1185">Reference proteome</keyword>
<sequence length="308" mass="33464">MSSTMTSPAPAKGASQESAASAARRSRTGTKRRVGNVGWGLVALVVFVFSVFPFYWMLNTSLQPARNTMGSSPSFFPTEFTLRAFDTAINEPNPAVFSTALQNSLIVTFMTLVACLVVGFMAALAVARFTFKGRRTFIISILVVQMLPAEAMFVSLYRILDSWQLTNTFFGLALAYVGGVLPFTIWTLRGFVAGVPADLEEAAMIDGCSRGKAFWKVTFPLLAPGLVSTGIFAFLQAWNEFVLALVVMTRPENVTLPVWLRYFQQATRGTDWSALMAGSVLMSIPVLIFFLIVQGRMTGGLVSGAVKG</sequence>
<keyword evidence="3" id="KW-1003">Cell membrane</keyword>
<dbReference type="RefSeq" id="WP_239073267.1">
    <property type="nucleotide sequence ID" value="NZ_BOOX01000009.1"/>
</dbReference>
<evidence type="ECO:0000313" key="11">
    <source>
        <dbReference type="Proteomes" id="UP000231693"/>
    </source>
</evidence>
<dbReference type="PROSITE" id="PS50928">
    <property type="entry name" value="ABC_TM1"/>
    <property type="match status" value="1"/>
</dbReference>
<dbReference type="InterPro" id="IPR050901">
    <property type="entry name" value="BP-dep_ABC_trans_perm"/>
</dbReference>
<dbReference type="AlphaFoldDB" id="A0A2M9CYD3"/>
<evidence type="ECO:0000256" key="2">
    <source>
        <dbReference type="ARBA" id="ARBA00022448"/>
    </source>
</evidence>
<evidence type="ECO:0000256" key="1">
    <source>
        <dbReference type="ARBA" id="ARBA00004651"/>
    </source>
</evidence>
<evidence type="ECO:0000256" key="6">
    <source>
        <dbReference type="ARBA" id="ARBA00023136"/>
    </source>
</evidence>
<evidence type="ECO:0000256" key="3">
    <source>
        <dbReference type="ARBA" id="ARBA00022475"/>
    </source>
</evidence>
<keyword evidence="6 7" id="KW-0472">Membrane</keyword>
<keyword evidence="5 7" id="KW-1133">Transmembrane helix</keyword>
<feature type="transmembrane region" description="Helical" evidence="7">
    <location>
        <begin position="169"/>
        <end position="192"/>
    </location>
</feature>
<reference evidence="10 11" key="1">
    <citation type="submission" date="2017-11" db="EMBL/GenBank/DDBJ databases">
        <title>Genomic Encyclopedia of Archaeal and Bacterial Type Strains, Phase II (KMG-II): From Individual Species to Whole Genera.</title>
        <authorList>
            <person name="Goeker M."/>
        </authorList>
    </citation>
    <scope>NUCLEOTIDE SEQUENCE [LARGE SCALE GENOMIC DNA]</scope>
    <source>
        <strain evidence="10 11">DSM 25478</strain>
    </source>
</reference>
<dbReference type="SUPFAM" id="SSF161098">
    <property type="entry name" value="MetI-like"/>
    <property type="match status" value="1"/>
</dbReference>
<dbReference type="Gene3D" id="1.10.3720.10">
    <property type="entry name" value="MetI-like"/>
    <property type="match status" value="1"/>
</dbReference>
<dbReference type="GO" id="GO:0005886">
    <property type="term" value="C:plasma membrane"/>
    <property type="evidence" value="ECO:0007669"/>
    <property type="project" value="UniProtKB-SubCell"/>
</dbReference>
<feature type="transmembrane region" description="Helical" evidence="7">
    <location>
        <begin position="34"/>
        <end position="56"/>
    </location>
</feature>
<gene>
    <name evidence="10" type="ORF">CLV28_0121</name>
</gene>
<feature type="transmembrane region" description="Helical" evidence="7">
    <location>
        <begin position="137"/>
        <end position="157"/>
    </location>
</feature>
<dbReference type="PANTHER" id="PTHR32243">
    <property type="entry name" value="MALTOSE TRANSPORT SYSTEM PERMEASE-RELATED"/>
    <property type="match status" value="1"/>
</dbReference>
<dbReference type="InterPro" id="IPR035906">
    <property type="entry name" value="MetI-like_sf"/>
</dbReference>
<evidence type="ECO:0000259" key="9">
    <source>
        <dbReference type="PROSITE" id="PS50928"/>
    </source>
</evidence>
<feature type="domain" description="ABC transmembrane type-1" evidence="9">
    <location>
        <begin position="101"/>
        <end position="293"/>
    </location>
</feature>
<protein>
    <submittedName>
        <fullName evidence="10">Carbohydrate ABC transporter membrane protein 2 (CUT1 family)</fullName>
    </submittedName>
</protein>
<dbReference type="GO" id="GO:0055085">
    <property type="term" value="P:transmembrane transport"/>
    <property type="evidence" value="ECO:0007669"/>
    <property type="project" value="InterPro"/>
</dbReference>
<accession>A0A2M9CYD3</accession>
<dbReference type="CDD" id="cd06261">
    <property type="entry name" value="TM_PBP2"/>
    <property type="match status" value="1"/>
</dbReference>
<keyword evidence="4 7" id="KW-0812">Transmembrane</keyword>
<comment type="similarity">
    <text evidence="7">Belongs to the binding-protein-dependent transport system permease family.</text>
</comment>
<dbReference type="PANTHER" id="PTHR32243:SF18">
    <property type="entry name" value="INNER MEMBRANE ABC TRANSPORTER PERMEASE PROTEIN YCJP"/>
    <property type="match status" value="1"/>
</dbReference>